<dbReference type="AlphaFoldDB" id="A0A0W0EW00"/>
<sequence length="427" mass="50996">MSSLWRRRRLGLRHLLFISVLVLFFATTYELHLRWRYSSWLLDLEAYNQQVVHESSVPLHHPPRILLVSSLFPLSKSKHSWSEYSQWLNYFTSLHDTPIYLFLPAAVASELLPGPLPPNLTINTTYNHIWDLPPVSQVHSSFEEMWHLDREKNIHGAELYAVWSAKPWFTEQGMKNMGGADRWDYVFWNDAGSFRDPHPFKAWPAPERIHRIWEQVGGRGESKVFFPIFNTFKPRDRYWKEEDGPVDEEISIGSFFGGPPSAIEWYTSVFYTYRDYYISKSFFVGKDQTFINALILLFPSRFIGVHHNYPHSVAWRLPSSVLDHRWLRYIRKKYLTSWLVTRALGRCKSEYMYYQFFLADKASRDELQEKWLVEARDIWDDLYRNRDDEEIDRCRMTEPISFEYSLRREDVFGRDWKPPHRSLVISS</sequence>
<dbReference type="eggNOG" id="ENOG502S4MC">
    <property type="taxonomic scope" value="Eukaryota"/>
</dbReference>
<protein>
    <recommendedName>
        <fullName evidence="4">Proteophosphoglycan 5</fullName>
    </recommendedName>
</protein>
<dbReference type="Proteomes" id="UP000054988">
    <property type="component" value="Unassembled WGS sequence"/>
</dbReference>
<dbReference type="EMBL" id="LATX01002491">
    <property type="protein sequence ID" value="KTB28247.1"/>
    <property type="molecule type" value="Genomic_DNA"/>
</dbReference>
<keyword evidence="1" id="KW-1133">Transmembrane helix</keyword>
<reference evidence="2 3" key="1">
    <citation type="submission" date="2015-12" db="EMBL/GenBank/DDBJ databases">
        <title>Draft genome sequence of Moniliophthora roreri, the causal agent of frosty pod rot of cacao.</title>
        <authorList>
            <person name="Aime M.C."/>
            <person name="Diaz-Valderrama J.R."/>
            <person name="Kijpornyongpan T."/>
            <person name="Phillips-Mora W."/>
        </authorList>
    </citation>
    <scope>NUCLEOTIDE SEQUENCE [LARGE SCALE GENOMIC DNA]</scope>
    <source>
        <strain evidence="2 3">MCA 2952</strain>
    </source>
</reference>
<name>A0A0W0EW00_MONRR</name>
<evidence type="ECO:0008006" key="4">
    <source>
        <dbReference type="Google" id="ProtNLM"/>
    </source>
</evidence>
<organism evidence="2 3">
    <name type="scientific">Moniliophthora roreri</name>
    <name type="common">Frosty pod rot fungus</name>
    <name type="synonym">Monilia roreri</name>
    <dbReference type="NCBI Taxonomy" id="221103"/>
    <lineage>
        <taxon>Eukaryota</taxon>
        <taxon>Fungi</taxon>
        <taxon>Dikarya</taxon>
        <taxon>Basidiomycota</taxon>
        <taxon>Agaricomycotina</taxon>
        <taxon>Agaricomycetes</taxon>
        <taxon>Agaricomycetidae</taxon>
        <taxon>Agaricales</taxon>
        <taxon>Marasmiineae</taxon>
        <taxon>Marasmiaceae</taxon>
        <taxon>Moniliophthora</taxon>
    </lineage>
</organism>
<feature type="transmembrane region" description="Helical" evidence="1">
    <location>
        <begin position="12"/>
        <end position="29"/>
    </location>
</feature>
<evidence type="ECO:0000313" key="3">
    <source>
        <dbReference type="Proteomes" id="UP000054988"/>
    </source>
</evidence>
<evidence type="ECO:0000256" key="1">
    <source>
        <dbReference type="SAM" id="Phobius"/>
    </source>
</evidence>
<accession>A0A0W0EW00</accession>
<keyword evidence="1" id="KW-0812">Transmembrane</keyword>
<keyword evidence="1" id="KW-0472">Membrane</keyword>
<comment type="caution">
    <text evidence="2">The sequence shown here is derived from an EMBL/GenBank/DDBJ whole genome shotgun (WGS) entry which is preliminary data.</text>
</comment>
<evidence type="ECO:0000313" key="2">
    <source>
        <dbReference type="EMBL" id="KTB28247.1"/>
    </source>
</evidence>
<gene>
    <name evidence="2" type="ORF">WG66_19160</name>
</gene>
<proteinExistence type="predicted"/>